<proteinExistence type="predicted"/>
<keyword evidence="2" id="KW-1185">Reference proteome</keyword>
<accession>A0A2S2FDM2</accession>
<name>A0A2S2FDM2_9GAMM</name>
<dbReference type="RefSeq" id="WP_065994985.1">
    <property type="nucleotide sequence ID" value="NZ_CP029397.2"/>
</dbReference>
<evidence type="ECO:0000313" key="2">
    <source>
        <dbReference type="Proteomes" id="UP000245977"/>
    </source>
</evidence>
<dbReference type="OrthoDB" id="6710883at2"/>
<sequence length="74" mass="8696">MKEINLKVINDAIEEFKKTGNTPEKLEIGYKTYSRLVGQDKFFDHVTKSEDSLNRFYKGIRIKLVAEKHFFAVK</sequence>
<dbReference type="KEGG" id="adv:DJ533_11090"/>
<dbReference type="Proteomes" id="UP000245977">
    <property type="component" value="Chromosome"/>
</dbReference>
<gene>
    <name evidence="1" type="ORF">DJ533_11090</name>
</gene>
<protein>
    <submittedName>
        <fullName evidence="1">Uncharacterized protein</fullName>
    </submittedName>
</protein>
<organism evidence="1 2">
    <name type="scientific">Acinetobacter defluvii</name>
    <dbReference type="NCBI Taxonomy" id="1871111"/>
    <lineage>
        <taxon>Bacteria</taxon>
        <taxon>Pseudomonadati</taxon>
        <taxon>Pseudomonadota</taxon>
        <taxon>Gammaproteobacteria</taxon>
        <taxon>Moraxellales</taxon>
        <taxon>Moraxellaceae</taxon>
        <taxon>Acinetobacter</taxon>
    </lineage>
</organism>
<reference evidence="1" key="1">
    <citation type="submission" date="2019-08" db="EMBL/GenBank/DDBJ databases">
        <title>The complete genome of Acinetobacter defluvii strain WCHAD010030.</title>
        <authorList>
            <person name="Hu Y."/>
            <person name="Qin J."/>
            <person name="Feng Y."/>
            <person name="Zong Z."/>
        </authorList>
    </citation>
    <scope>NUCLEOTIDE SEQUENCE</scope>
    <source>
        <strain evidence="1">WCHA30</strain>
    </source>
</reference>
<dbReference type="EMBL" id="CP029397">
    <property type="protein sequence ID" value="AWL29073.1"/>
    <property type="molecule type" value="Genomic_DNA"/>
</dbReference>
<dbReference type="STRING" id="1871111.GCA_001704615_01106"/>
<evidence type="ECO:0000313" key="1">
    <source>
        <dbReference type="EMBL" id="AWL29073.1"/>
    </source>
</evidence>
<dbReference type="AlphaFoldDB" id="A0A2S2FDM2"/>